<name>A0A4Q9KBL2_9ACTN</name>
<accession>A0A4Q9KBL2</accession>
<evidence type="ECO:0000313" key="2">
    <source>
        <dbReference type="EMBL" id="TBT83231.1"/>
    </source>
</evidence>
<evidence type="ECO:0000313" key="3">
    <source>
        <dbReference type="Proteomes" id="UP000292373"/>
    </source>
</evidence>
<dbReference type="EMBL" id="SDMQ01000013">
    <property type="protein sequence ID" value="TBT83231.1"/>
    <property type="molecule type" value="Genomic_DNA"/>
</dbReference>
<dbReference type="SUPFAM" id="SSF51905">
    <property type="entry name" value="FAD/NAD(P)-binding domain"/>
    <property type="match status" value="1"/>
</dbReference>
<gene>
    <name evidence="2" type="ORF">ET989_12215</name>
</gene>
<dbReference type="InterPro" id="IPR036188">
    <property type="entry name" value="FAD/NAD-bd_sf"/>
</dbReference>
<dbReference type="GO" id="GO:0016491">
    <property type="term" value="F:oxidoreductase activity"/>
    <property type="evidence" value="ECO:0007669"/>
    <property type="project" value="InterPro"/>
</dbReference>
<dbReference type="Proteomes" id="UP000292373">
    <property type="component" value="Unassembled WGS sequence"/>
</dbReference>
<proteinExistence type="predicted"/>
<dbReference type="OrthoDB" id="9767561at2"/>
<dbReference type="PRINTS" id="PR00419">
    <property type="entry name" value="ADXRDTASE"/>
</dbReference>
<dbReference type="Gene3D" id="3.50.50.60">
    <property type="entry name" value="FAD/NAD(P)-binding domain"/>
    <property type="match status" value="1"/>
</dbReference>
<protein>
    <submittedName>
        <fullName evidence="2">FAD-dependent oxidoreductase</fullName>
    </submittedName>
</protein>
<sequence>MTEFTECDVLVVGAGLAGLACAQRLVDRGHDVIVLESADRVGGRVTSDDVDGFIVDRGFQVLNPAYPSLAEVVPVGRLGLRPFPRAIAVRRTDGLSTLKDPTRDPTALAGDLSSGLVTLGSAGLGAFFARAAAVDEPYRRAFDVARFTGPLRDEVVEPFLAGVICEDQGATSSRFVSWLLRLFAQGTPGVPARGMRALPELLARGLDVRLNTPVTEVASGTVRTDGGAFAARSVVLAAGPGCAHLAPSASVEWHGTRTFWFACDAAPASDARIHVDGRRTGPVTTTCVTSLAAPSYAPDGRHLVPALTLTERGVASEQDVRSHLAEIYGVPTDGWEVVAVHDLPHTVPAVRPPYDTGRRVERRDDRTLICGDLMGNASTEGALASGLAAADAILA</sequence>
<organism evidence="2 3">
    <name type="scientific">Propioniciclava sinopodophylli</name>
    <dbReference type="NCBI Taxonomy" id="1837344"/>
    <lineage>
        <taxon>Bacteria</taxon>
        <taxon>Bacillati</taxon>
        <taxon>Actinomycetota</taxon>
        <taxon>Actinomycetes</taxon>
        <taxon>Propionibacteriales</taxon>
        <taxon>Propionibacteriaceae</taxon>
        <taxon>Propioniciclava</taxon>
    </lineage>
</organism>
<dbReference type="InterPro" id="IPR002937">
    <property type="entry name" value="Amino_oxidase"/>
</dbReference>
<feature type="domain" description="Amine oxidase" evidence="1">
    <location>
        <begin position="16"/>
        <end position="394"/>
    </location>
</feature>
<evidence type="ECO:0000259" key="1">
    <source>
        <dbReference type="Pfam" id="PF01593"/>
    </source>
</evidence>
<comment type="caution">
    <text evidence="2">The sequence shown here is derived from an EMBL/GenBank/DDBJ whole genome shotgun (WGS) entry which is preliminary data.</text>
</comment>
<dbReference type="Pfam" id="PF01593">
    <property type="entry name" value="Amino_oxidase"/>
    <property type="match status" value="1"/>
</dbReference>
<dbReference type="PANTHER" id="PTHR42841">
    <property type="entry name" value="AMINE OXIDASE"/>
    <property type="match status" value="1"/>
</dbReference>
<dbReference type="AlphaFoldDB" id="A0A4Q9KBL2"/>
<keyword evidence="3" id="KW-1185">Reference proteome</keyword>
<reference evidence="2 3" key="1">
    <citation type="submission" date="2019-01" db="EMBL/GenBank/DDBJ databases">
        <title>Lactibacter flavus gen. nov., sp. nov., a novel bacterium of the family Propionibacteriaceae isolated from raw milk and dairy products.</title>
        <authorList>
            <person name="Huptas C."/>
            <person name="Wenning M."/>
            <person name="Breitenwieser F."/>
            <person name="Doll E."/>
            <person name="Von Neubeck M."/>
            <person name="Busse H.-J."/>
            <person name="Scherer S."/>
        </authorList>
    </citation>
    <scope>NUCLEOTIDE SEQUENCE [LARGE SCALE GENOMIC DNA]</scope>
    <source>
        <strain evidence="2 3">KCTC 33808</strain>
    </source>
</reference>
<dbReference type="RefSeq" id="WP_131169373.1">
    <property type="nucleotide sequence ID" value="NZ_SDMQ01000013.1"/>
</dbReference>